<proteinExistence type="predicted"/>
<organism evidence="2 3">
    <name type="scientific">Sphagnum jensenii</name>
    <dbReference type="NCBI Taxonomy" id="128206"/>
    <lineage>
        <taxon>Eukaryota</taxon>
        <taxon>Viridiplantae</taxon>
        <taxon>Streptophyta</taxon>
        <taxon>Embryophyta</taxon>
        <taxon>Bryophyta</taxon>
        <taxon>Sphagnophytina</taxon>
        <taxon>Sphagnopsida</taxon>
        <taxon>Sphagnales</taxon>
        <taxon>Sphagnaceae</taxon>
        <taxon>Sphagnum</taxon>
    </lineage>
</organism>
<reference evidence="2" key="1">
    <citation type="submission" date="2024-02" db="EMBL/GenBank/DDBJ databases">
        <authorList>
            <consortium name="ELIXIR-Norway"/>
            <consortium name="Elixir Norway"/>
        </authorList>
    </citation>
    <scope>NUCLEOTIDE SEQUENCE</scope>
</reference>
<dbReference type="EMBL" id="OZ020111">
    <property type="protein sequence ID" value="CAK9264341.1"/>
    <property type="molecule type" value="Genomic_DNA"/>
</dbReference>
<evidence type="ECO:0000313" key="3">
    <source>
        <dbReference type="Proteomes" id="UP001497444"/>
    </source>
</evidence>
<evidence type="ECO:0000256" key="1">
    <source>
        <dbReference type="SAM" id="MobiDB-lite"/>
    </source>
</evidence>
<name>A0ABP0WEM0_9BRYO</name>
<sequence length="135" mass="14645">MREESTAAASGTGSKGVSASSSSLMKKRSNGSSSSRSTTFWTPPPSLQIFLGLSSAKVAARCLLEVSGDARDAPKLVSKNSANAIEKQSRKNDLALELVGLIKTHIRDSHSFFYTHYQPISWSFVLFCFNFSCCK</sequence>
<gene>
    <name evidence="2" type="ORF">CSSPJE1EN1_LOCUS9819</name>
</gene>
<evidence type="ECO:0000313" key="2">
    <source>
        <dbReference type="EMBL" id="CAK9264341.1"/>
    </source>
</evidence>
<protein>
    <submittedName>
        <fullName evidence="2">Uncharacterized protein</fullName>
    </submittedName>
</protein>
<feature type="region of interest" description="Disordered" evidence="1">
    <location>
        <begin position="1"/>
        <end position="43"/>
    </location>
</feature>
<dbReference type="Proteomes" id="UP001497444">
    <property type="component" value="Chromosome 16"/>
</dbReference>
<accession>A0ABP0WEM0</accession>
<keyword evidence="3" id="KW-1185">Reference proteome</keyword>
<feature type="compositionally biased region" description="Low complexity" evidence="1">
    <location>
        <begin position="1"/>
        <end position="39"/>
    </location>
</feature>